<dbReference type="GO" id="GO:0016301">
    <property type="term" value="F:kinase activity"/>
    <property type="evidence" value="ECO:0007669"/>
    <property type="project" value="UniProtKB-KW"/>
</dbReference>
<keyword evidence="1" id="KW-0418">Kinase</keyword>
<dbReference type="EMBL" id="QPJO01000002">
    <property type="protein sequence ID" value="RCW92215.1"/>
    <property type="molecule type" value="Genomic_DNA"/>
</dbReference>
<gene>
    <name evidence="1" type="ORF">DFQ08_102238</name>
</gene>
<evidence type="ECO:0000313" key="1">
    <source>
        <dbReference type="EMBL" id="RCW92215.1"/>
    </source>
</evidence>
<evidence type="ECO:0000313" key="2">
    <source>
        <dbReference type="Proteomes" id="UP000253436"/>
    </source>
</evidence>
<sequence>MSIIVRRFNLLSKELNTYFCSLILLFVDMSVTVEIHNNSSLTKEQLMHTINNFDQQGEMIGNGYRNVIKIVTINGERYNIKEFKVPNLVNKIVYRFFRKSKAERSFLYAQRLLNSGVLTPTPEAFVEFKSAFTFGSSYYISKQLDYDFTIRKLIDEPECEDYDNILRQFTQFTYHLHESGIHFLDHSPGNTLITKSGEDYKFYLVDLNRMDFKTLSYDERLANFARLSPKDYMLDIISDEYAKLIGKPHEEVKERMYFFSQKFSSSFKKKEAFKKKYFFWRKKKR</sequence>
<keyword evidence="1" id="KW-0808">Transferase</keyword>
<name>A0A368ZKR4_9FLAO</name>
<keyword evidence="2" id="KW-1185">Reference proteome</keyword>
<dbReference type="AlphaFoldDB" id="A0A368ZKR4"/>
<dbReference type="Proteomes" id="UP000253436">
    <property type="component" value="Unassembled WGS sequence"/>
</dbReference>
<reference evidence="1 2" key="1">
    <citation type="submission" date="2018-07" db="EMBL/GenBank/DDBJ databases">
        <title>Genomic Encyclopedia of Type Strains, Phase III (KMG-III): the genomes of soil and plant-associated and newly described type strains.</title>
        <authorList>
            <person name="Whitman W."/>
        </authorList>
    </citation>
    <scope>NUCLEOTIDE SEQUENCE [LARGE SCALE GENOMIC DNA]</scope>
    <source>
        <strain evidence="1 2">CECT 7958</strain>
    </source>
</reference>
<dbReference type="Pfam" id="PF06293">
    <property type="entry name" value="Kdo"/>
    <property type="match status" value="1"/>
</dbReference>
<protein>
    <submittedName>
        <fullName evidence="1">Lipopolysaccharide kinase (Kdo/WaaP) family protein</fullName>
    </submittedName>
</protein>
<dbReference type="SUPFAM" id="SSF56112">
    <property type="entry name" value="Protein kinase-like (PK-like)"/>
    <property type="match status" value="1"/>
</dbReference>
<organism evidence="1 2">
    <name type="scientific">Winogradskyella arenosi</name>
    <dbReference type="NCBI Taxonomy" id="533325"/>
    <lineage>
        <taxon>Bacteria</taxon>
        <taxon>Pseudomonadati</taxon>
        <taxon>Bacteroidota</taxon>
        <taxon>Flavobacteriia</taxon>
        <taxon>Flavobacteriales</taxon>
        <taxon>Flavobacteriaceae</taxon>
        <taxon>Winogradskyella</taxon>
    </lineage>
</organism>
<dbReference type="InterPro" id="IPR011009">
    <property type="entry name" value="Kinase-like_dom_sf"/>
</dbReference>
<accession>A0A368ZKR4</accession>
<proteinExistence type="predicted"/>
<comment type="caution">
    <text evidence="1">The sequence shown here is derived from an EMBL/GenBank/DDBJ whole genome shotgun (WGS) entry which is preliminary data.</text>
</comment>